<evidence type="ECO:0000313" key="3">
    <source>
        <dbReference type="EMBL" id="MBA4671737.1"/>
    </source>
</evidence>
<dbReference type="SMART" id="SM00463">
    <property type="entry name" value="SMR"/>
    <property type="match status" value="1"/>
</dbReference>
<dbReference type="PANTHER" id="PTHR46651">
    <property type="entry name" value="POLYADENYLATE-BINDING PROTEIN-INTERACTING PROTEIN 7"/>
    <property type="match status" value="1"/>
</dbReference>
<dbReference type="Gene3D" id="3.30.1370.110">
    <property type="match status" value="1"/>
</dbReference>
<reference evidence="3" key="2">
    <citation type="submission" date="2020-07" db="EMBL/GenBank/DDBJ databases">
        <authorList>
            <person name="Vera ALvarez R."/>
            <person name="Arias-Moreno D.M."/>
            <person name="Jimenez-Jacinto V."/>
            <person name="Jimenez-Bremont J.F."/>
            <person name="Swaminathan K."/>
            <person name="Moose S.P."/>
            <person name="Guerrero-Gonzalez M.L."/>
            <person name="Marino-Ramirez L."/>
            <person name="Landsman D."/>
            <person name="Rodriguez-Kessler M."/>
            <person name="Delgado-Sanchez P."/>
        </authorList>
    </citation>
    <scope>NUCLEOTIDE SEQUENCE</scope>
    <source>
        <tissue evidence="3">Cladode</tissue>
    </source>
</reference>
<dbReference type="InterPro" id="IPR036063">
    <property type="entry name" value="Smr_dom_sf"/>
</dbReference>
<dbReference type="SUPFAM" id="SSF160443">
    <property type="entry name" value="SMR domain-like"/>
    <property type="match status" value="1"/>
</dbReference>
<evidence type="ECO:0000259" key="2">
    <source>
        <dbReference type="PROSITE" id="PS50828"/>
    </source>
</evidence>
<evidence type="ECO:0000256" key="1">
    <source>
        <dbReference type="SAM" id="MobiDB-lite"/>
    </source>
</evidence>
<dbReference type="AlphaFoldDB" id="A0A7C9AP56"/>
<feature type="domain" description="Smr" evidence="2">
    <location>
        <begin position="491"/>
        <end position="573"/>
    </location>
</feature>
<dbReference type="InterPro" id="IPR041806">
    <property type="entry name" value="CID5/6/7_CUE"/>
</dbReference>
<reference evidence="3" key="1">
    <citation type="journal article" date="2013" name="J. Plant Res.">
        <title>Effect of fungi and light on seed germination of three Opuntia species from semiarid lands of central Mexico.</title>
        <authorList>
            <person name="Delgado-Sanchez P."/>
            <person name="Jimenez-Bremont J.F."/>
            <person name="Guerrero-Gonzalez Mde L."/>
            <person name="Flores J."/>
        </authorList>
    </citation>
    <scope>NUCLEOTIDE SEQUENCE</scope>
    <source>
        <tissue evidence="3">Cladode</tissue>
    </source>
</reference>
<protein>
    <recommendedName>
        <fullName evidence="2">Smr domain-containing protein</fullName>
    </recommendedName>
</protein>
<dbReference type="InterPro" id="IPR002625">
    <property type="entry name" value="Smr_dom"/>
</dbReference>
<dbReference type="PROSITE" id="PS50828">
    <property type="entry name" value="SMR"/>
    <property type="match status" value="1"/>
</dbReference>
<name>A0A7C9AP56_OPUST</name>
<dbReference type="InterPro" id="IPR053242">
    <property type="entry name" value="PAM2-like_domain"/>
</dbReference>
<proteinExistence type="predicted"/>
<dbReference type="PANTHER" id="PTHR46651:SF1">
    <property type="entry name" value="SMALL MUTS RELATED FAMILY PROTEIN"/>
    <property type="match status" value="1"/>
</dbReference>
<dbReference type="CDD" id="cd14371">
    <property type="entry name" value="CUE_CID7_like"/>
    <property type="match status" value="1"/>
</dbReference>
<organism evidence="3">
    <name type="scientific">Opuntia streptacantha</name>
    <name type="common">Prickly pear cactus</name>
    <name type="synonym">Opuntia cardona</name>
    <dbReference type="NCBI Taxonomy" id="393608"/>
    <lineage>
        <taxon>Eukaryota</taxon>
        <taxon>Viridiplantae</taxon>
        <taxon>Streptophyta</taxon>
        <taxon>Embryophyta</taxon>
        <taxon>Tracheophyta</taxon>
        <taxon>Spermatophyta</taxon>
        <taxon>Magnoliopsida</taxon>
        <taxon>eudicotyledons</taxon>
        <taxon>Gunneridae</taxon>
        <taxon>Pentapetalae</taxon>
        <taxon>Caryophyllales</taxon>
        <taxon>Cactineae</taxon>
        <taxon>Cactaceae</taxon>
        <taxon>Opuntioideae</taxon>
        <taxon>Opuntia</taxon>
    </lineage>
</organism>
<feature type="region of interest" description="Disordered" evidence="1">
    <location>
        <begin position="1"/>
        <end position="22"/>
    </location>
</feature>
<dbReference type="EMBL" id="GISG01252223">
    <property type="protein sequence ID" value="MBA4671737.1"/>
    <property type="molecule type" value="Transcribed_RNA"/>
</dbReference>
<feature type="region of interest" description="Disordered" evidence="1">
    <location>
        <begin position="54"/>
        <end position="76"/>
    </location>
</feature>
<dbReference type="SMART" id="SM01162">
    <property type="entry name" value="DUF1771"/>
    <property type="match status" value="1"/>
</dbReference>
<dbReference type="InterPro" id="IPR013899">
    <property type="entry name" value="DUF1771"/>
</dbReference>
<dbReference type="Pfam" id="PF08590">
    <property type="entry name" value="DUF1771"/>
    <property type="match status" value="1"/>
</dbReference>
<accession>A0A7C9AP56</accession>
<sequence length="573" mass="62439">MSSSKQESPTGETKLSTLKRGTSLNPNAAEFIPFSYRGPSTTSSISDVAAKFPASGSSGNHVLDRSKSSVSTNSDEEAHQYWQCQLPDDITPDFKVMGEEESLEVGNLSFAALSLHDSNEAHRFSTSVGTGYLFNEQLDASSHHANGGSVLDKMRYSNPSYGIDLSSPTYLHKTSKPWEMHVLGAGNHVENERVGSSFDESLRLRCPSDMGGQSSMFENNSVNPVDFLASQFPGFAAESLAEVYFASGCDLNLTIEMLTQLELQADGAFNQNINSKTLSAPNLTSMDFPALPVPDNKANLPKDGLLQTANPYGSGKDNMLLFKSGSSLTAKGASDFASAVRKQASQDAGLWNYDRNSSADVTIGSSRSSRPISASYNSGAAKNAYIDRLQGRGSARAAPVWLETGDAVADLYSELREDARDHARIRNAYFEQARQAYLIGNKALAKELSVKGQLHNMQMKAAHNQAQESIYRQRNPINPEQACGRGQEKMIDLHGLHVSEAIHVLRHELSVLSKAARSAEQRLYVYICVGTGHHTKGSRTPARLPVAVQRYLLEEEGLEYTEPQPGLLRVVLY</sequence>